<dbReference type="Pfam" id="PF00300">
    <property type="entry name" value="His_Phos_1"/>
    <property type="match status" value="1"/>
</dbReference>
<evidence type="ECO:0000313" key="2">
    <source>
        <dbReference type="EMBL" id="WMX46197.1"/>
    </source>
</evidence>
<protein>
    <submittedName>
        <fullName evidence="2">Histidine phosphatase family protein</fullName>
        <ecNumber evidence="2">3.1.3.-</ecNumber>
    </submittedName>
</protein>
<dbReference type="EC" id="3.1.3.-" evidence="2"/>
<keyword evidence="2" id="KW-0378">Hydrolase</keyword>
<dbReference type="EMBL" id="CP133762">
    <property type="protein sequence ID" value="WMX46197.1"/>
    <property type="molecule type" value="Genomic_DNA"/>
</dbReference>
<evidence type="ECO:0000313" key="3">
    <source>
        <dbReference type="Proteomes" id="UP001250858"/>
    </source>
</evidence>
<feature type="compositionally biased region" description="Low complexity" evidence="1">
    <location>
        <begin position="11"/>
        <end position="46"/>
    </location>
</feature>
<name>A0ABY9RVK3_9ACTN</name>
<feature type="region of interest" description="Disordered" evidence="1">
    <location>
        <begin position="1"/>
        <end position="46"/>
    </location>
</feature>
<reference evidence="2 3" key="1">
    <citation type="submission" date="2023-09" db="EMBL/GenBank/DDBJ databases">
        <title>Complete genome of Streptomyces roseicoloratus T14.</title>
        <authorList>
            <person name="Bashizi T."/>
            <person name="Kim M.-J."/>
            <person name="Lee G."/>
            <person name="Tagele S.B."/>
            <person name="Shin J.-H."/>
        </authorList>
    </citation>
    <scope>NUCLEOTIDE SEQUENCE [LARGE SCALE GENOMIC DNA]</scope>
    <source>
        <strain evidence="2 3">T14</strain>
    </source>
</reference>
<dbReference type="Gene3D" id="3.40.50.1240">
    <property type="entry name" value="Phosphoglycerate mutase-like"/>
    <property type="match status" value="1"/>
</dbReference>
<dbReference type="InterPro" id="IPR029033">
    <property type="entry name" value="His_PPase_superfam"/>
</dbReference>
<dbReference type="GO" id="GO:0016787">
    <property type="term" value="F:hydrolase activity"/>
    <property type="evidence" value="ECO:0007669"/>
    <property type="project" value="UniProtKB-KW"/>
</dbReference>
<accession>A0ABY9RVK3</accession>
<dbReference type="RefSeq" id="WP_309548839.1">
    <property type="nucleotide sequence ID" value="NZ_CP133762.1"/>
</dbReference>
<sequence length="234" mass="23516">MAPAEPVTPMASAGSASPTAPAGSAPSAAASPTAGASTAASPVATPSGAASATTVRLSLVAPAVNTALREARFDDSGPVEPVGRGPLAVSAGTLVLRSPSGRCRATAEALGLPDVPAEEALAGCAMGRWQGRTLAEIAAEDAESTAAWLSDPAAAPHGGESLRELRARVGAWVAGLEPGRVLVFAEPDVIRAAVAHALGAPEEVFWRLDVRPLQCVELSGRSGRWNLRLGAPLR</sequence>
<keyword evidence="3" id="KW-1185">Reference proteome</keyword>
<evidence type="ECO:0000256" key="1">
    <source>
        <dbReference type="SAM" id="MobiDB-lite"/>
    </source>
</evidence>
<dbReference type="InterPro" id="IPR013078">
    <property type="entry name" value="His_Pase_superF_clade-1"/>
</dbReference>
<gene>
    <name evidence="2" type="ORF">RGF97_17020</name>
</gene>
<proteinExistence type="predicted"/>
<dbReference type="Proteomes" id="UP001250858">
    <property type="component" value="Chromosome"/>
</dbReference>
<dbReference type="SUPFAM" id="SSF53254">
    <property type="entry name" value="Phosphoglycerate mutase-like"/>
    <property type="match status" value="1"/>
</dbReference>
<organism evidence="2 3">
    <name type="scientific">Streptomyces roseicoloratus</name>
    <dbReference type="NCBI Taxonomy" id="2508722"/>
    <lineage>
        <taxon>Bacteria</taxon>
        <taxon>Bacillati</taxon>
        <taxon>Actinomycetota</taxon>
        <taxon>Actinomycetes</taxon>
        <taxon>Kitasatosporales</taxon>
        <taxon>Streptomycetaceae</taxon>
        <taxon>Streptomyces</taxon>
    </lineage>
</organism>